<comment type="caution">
    <text evidence="2">The sequence shown here is derived from an EMBL/GenBank/DDBJ whole genome shotgun (WGS) entry which is preliminary data.</text>
</comment>
<feature type="compositionally biased region" description="Polar residues" evidence="1">
    <location>
        <begin position="13"/>
        <end position="22"/>
    </location>
</feature>
<feature type="region of interest" description="Disordered" evidence="1">
    <location>
        <begin position="1"/>
        <end position="22"/>
    </location>
</feature>
<keyword evidence="3" id="KW-1185">Reference proteome</keyword>
<proteinExistence type="predicted"/>
<dbReference type="AlphaFoldDB" id="A0A4Y8D0V6"/>
<protein>
    <submittedName>
        <fullName evidence="2">Uncharacterized protein</fullName>
    </submittedName>
</protein>
<evidence type="ECO:0000313" key="3">
    <source>
        <dbReference type="Proteomes" id="UP000297299"/>
    </source>
</evidence>
<evidence type="ECO:0000313" key="2">
    <source>
        <dbReference type="EMBL" id="TEY57129.1"/>
    </source>
</evidence>
<gene>
    <name evidence="2" type="ORF">BOTCAL_0221g00120</name>
</gene>
<sequence>MPEQPRSDAKASMNRQTHNSDMQLQEKATMIFQDAHCFIAATALPPESPIDKQSPHVLDTYRIAHMLG</sequence>
<dbReference type="Proteomes" id="UP000297299">
    <property type="component" value="Unassembled WGS sequence"/>
</dbReference>
<evidence type="ECO:0000256" key="1">
    <source>
        <dbReference type="SAM" id="MobiDB-lite"/>
    </source>
</evidence>
<organism evidence="2 3">
    <name type="scientific">Botryotinia calthae</name>
    <dbReference type="NCBI Taxonomy" id="38488"/>
    <lineage>
        <taxon>Eukaryota</taxon>
        <taxon>Fungi</taxon>
        <taxon>Dikarya</taxon>
        <taxon>Ascomycota</taxon>
        <taxon>Pezizomycotina</taxon>
        <taxon>Leotiomycetes</taxon>
        <taxon>Helotiales</taxon>
        <taxon>Sclerotiniaceae</taxon>
        <taxon>Botryotinia</taxon>
    </lineage>
</organism>
<accession>A0A4Y8D0V6</accession>
<dbReference type="EMBL" id="PHWZ01000221">
    <property type="protein sequence ID" value="TEY57129.1"/>
    <property type="molecule type" value="Genomic_DNA"/>
</dbReference>
<reference evidence="2 3" key="1">
    <citation type="submission" date="2017-11" db="EMBL/GenBank/DDBJ databases">
        <title>Comparative genomics of Botrytis spp.</title>
        <authorList>
            <person name="Valero-Jimenez C.A."/>
            <person name="Tapia P."/>
            <person name="Veloso J."/>
            <person name="Silva-Moreno E."/>
            <person name="Staats M."/>
            <person name="Valdes J.H."/>
            <person name="Van Kan J.A.L."/>
        </authorList>
    </citation>
    <scope>NUCLEOTIDE SEQUENCE [LARGE SCALE GENOMIC DNA]</scope>
    <source>
        <strain evidence="2 3">MUCL2830</strain>
    </source>
</reference>
<name>A0A4Y8D0V6_9HELO</name>